<name>E0ULY1_GLOV7</name>
<sequence length="370" mass="43631">MPAKSFLSLEQKEKLQKTLRESQCPHVRERVLIILLMDDGKTYHEISQFLGIAYRTVAYWAIHGDPDNLESFIDKRNQGNFKKVTDEYINLLLAVIEKNPEELGYEFGRWTAARLASYLEKETGICLSGSQVRRILQKKKYVYLWAKYSLEDKQNPVLREAFKEKLQEYIKISIFKPNSCQIWFWDEAGFSLRVIRRKQWSKKGTRRKVAGQRRRGRVNVMGGLRYTDKKRLAYFIEKGNAITFYEQMVSLNEFVLSEWVIEGNQADKFVQLGPKIIVILDNASFHKKKEILAQIEKQMPNIRLEFLPPYSPDYNLMELVWHSAKEYIANKLFESVEQLKFLLDKLLNQGELIIKWRRKIKNKGNSVYAI</sequence>
<dbReference type="InterPro" id="IPR047655">
    <property type="entry name" value="Transpos_IS630-like"/>
</dbReference>
<protein>
    <submittedName>
        <fullName evidence="3">Transposase</fullName>
    </submittedName>
</protein>
<dbReference type="InterPro" id="IPR009057">
    <property type="entry name" value="Homeodomain-like_sf"/>
</dbReference>
<reference evidence="4" key="1">
    <citation type="journal article" date="2011" name="MBio">
        <title>Novel metabolic attributes of the genus Cyanothece, comprising a group of unicellular nitrogen-fixing Cyanobacteria.</title>
        <authorList>
            <person name="Bandyopadhyay A."/>
            <person name="Elvitigala T."/>
            <person name="Welsh E."/>
            <person name="Stockel J."/>
            <person name="Liberton M."/>
            <person name="Min H."/>
            <person name="Sherman L.A."/>
            <person name="Pakrasi H.B."/>
        </authorList>
    </citation>
    <scope>NUCLEOTIDE SEQUENCE [LARGE SCALE GENOMIC DNA]</scope>
    <source>
        <strain evidence="4">PCC 7822</strain>
        <plasmid evidence="4">Cy782201</plasmid>
    </source>
</reference>
<dbReference type="GO" id="GO:0003676">
    <property type="term" value="F:nucleic acid binding"/>
    <property type="evidence" value="ECO:0007669"/>
    <property type="project" value="InterPro"/>
</dbReference>
<dbReference type="Proteomes" id="UP000008206">
    <property type="component" value="Plasmid Cy782201"/>
</dbReference>
<evidence type="ECO:0000313" key="3">
    <source>
        <dbReference type="EMBL" id="ADN17961.1"/>
    </source>
</evidence>
<dbReference type="InterPro" id="IPR038717">
    <property type="entry name" value="Tc1-like_DDE_dom"/>
</dbReference>
<dbReference type="InterPro" id="IPR036397">
    <property type="entry name" value="RNaseH_sf"/>
</dbReference>
<gene>
    <name evidence="3" type="ordered locus">Cyan7822_6127</name>
</gene>
<accession>E0ULY1</accession>
<keyword evidence="4" id="KW-1185">Reference proteome</keyword>
<evidence type="ECO:0000259" key="1">
    <source>
        <dbReference type="Pfam" id="PF13358"/>
    </source>
</evidence>
<feature type="domain" description="Winged helix-turn helix" evidence="2">
    <location>
        <begin position="106"/>
        <end position="165"/>
    </location>
</feature>
<keyword evidence="3" id="KW-0614">Plasmid</keyword>
<evidence type="ECO:0000313" key="4">
    <source>
        <dbReference type="Proteomes" id="UP000008206"/>
    </source>
</evidence>
<evidence type="ECO:0000259" key="2">
    <source>
        <dbReference type="Pfam" id="PF13592"/>
    </source>
</evidence>
<feature type="domain" description="Tc1-like transposase DDE" evidence="1">
    <location>
        <begin position="181"/>
        <end position="340"/>
    </location>
</feature>
<dbReference type="Pfam" id="PF13384">
    <property type="entry name" value="HTH_23"/>
    <property type="match status" value="1"/>
</dbReference>
<dbReference type="EMBL" id="CP002199">
    <property type="protein sequence ID" value="ADN17961.1"/>
    <property type="molecule type" value="Genomic_DNA"/>
</dbReference>
<dbReference type="Pfam" id="PF13592">
    <property type="entry name" value="HTH_33"/>
    <property type="match status" value="1"/>
</dbReference>
<dbReference type="KEGG" id="cyj:Cyan7822_6127"/>
<dbReference type="NCBIfam" id="NF033545">
    <property type="entry name" value="transpos_IS630"/>
    <property type="match status" value="1"/>
</dbReference>
<dbReference type="AlphaFoldDB" id="E0ULY1"/>
<dbReference type="InterPro" id="IPR025959">
    <property type="entry name" value="Winged_HTH_dom"/>
</dbReference>
<dbReference type="PANTHER" id="PTHR46564">
    <property type="entry name" value="TRANSPOSASE"/>
    <property type="match status" value="1"/>
</dbReference>
<dbReference type="RefSeq" id="WP_013334711.1">
    <property type="nucleotide sequence ID" value="NC_014533.1"/>
</dbReference>
<dbReference type="SUPFAM" id="SSF46689">
    <property type="entry name" value="Homeodomain-like"/>
    <property type="match status" value="1"/>
</dbReference>
<organism evidence="3 4">
    <name type="scientific">Gloeothece verrucosa (strain PCC 7822)</name>
    <name type="common">Cyanothece sp. (strain PCC 7822)</name>
    <dbReference type="NCBI Taxonomy" id="497965"/>
    <lineage>
        <taxon>Bacteria</taxon>
        <taxon>Bacillati</taxon>
        <taxon>Cyanobacteriota</taxon>
        <taxon>Cyanophyceae</taxon>
        <taxon>Oscillatoriophycideae</taxon>
        <taxon>Chroococcales</taxon>
        <taxon>Aphanothecaceae</taxon>
        <taxon>Gloeothece</taxon>
        <taxon>Gloeothece verrucosa</taxon>
    </lineage>
</organism>
<dbReference type="Pfam" id="PF13358">
    <property type="entry name" value="DDE_3"/>
    <property type="match status" value="1"/>
</dbReference>
<dbReference type="HOGENOM" id="CLU_841494_0_0_3"/>
<dbReference type="Gene3D" id="3.30.420.10">
    <property type="entry name" value="Ribonuclease H-like superfamily/Ribonuclease H"/>
    <property type="match status" value="1"/>
</dbReference>
<dbReference type="PANTHER" id="PTHR46564:SF1">
    <property type="entry name" value="TRANSPOSASE"/>
    <property type="match status" value="1"/>
</dbReference>
<geneLocation type="plasmid" evidence="3 4">
    <name>Cy782201</name>
</geneLocation>
<dbReference type="OrthoDB" id="5511915at2"/>
<proteinExistence type="predicted"/>